<name>A0ABT9J326_9BACL</name>
<comment type="caution">
    <text evidence="2">The sequence shown here is derived from an EMBL/GenBank/DDBJ whole genome shotgun (WGS) entry which is preliminary data.</text>
</comment>
<dbReference type="Proteomes" id="UP001231941">
    <property type="component" value="Unassembled WGS sequence"/>
</dbReference>
<dbReference type="EC" id="3.6.-.-" evidence="2"/>
<proteinExistence type="predicted"/>
<dbReference type="RefSeq" id="WP_305993333.1">
    <property type="nucleotide sequence ID" value="NZ_JAVAMP010000011.1"/>
</dbReference>
<dbReference type="PROSITE" id="PS51462">
    <property type="entry name" value="NUDIX"/>
    <property type="match status" value="1"/>
</dbReference>
<dbReference type="SUPFAM" id="SSF55811">
    <property type="entry name" value="Nudix"/>
    <property type="match status" value="1"/>
</dbReference>
<dbReference type="GO" id="GO:0016787">
    <property type="term" value="F:hydrolase activity"/>
    <property type="evidence" value="ECO:0007669"/>
    <property type="project" value="UniProtKB-KW"/>
</dbReference>
<dbReference type="EMBL" id="JAVAMP010000011">
    <property type="protein sequence ID" value="MDP5276025.1"/>
    <property type="molecule type" value="Genomic_DNA"/>
</dbReference>
<sequence>MNRRKININSVPKKMSVRYQNKDLYLPDELKKELDHYWANLIKSGKKFTRGNVYAIKDIVMNSEKLNIHLEKTDYAHYLYSREFPLSEENVCKEIHSAAMIKTSDEKMFFGEMSPNTAHPNRLQFVGGGIDLSDIKGGLVDFKHSLVREAKEEVGLDLLDETITETIFPKYIKTGGLYHVIAIIYEVKLKIDSQKFEELYNDFIDLLKEAGEEPEFVNLHSVSVNLESINDFFNNEKRAMVDYIEPVFREEVDNK</sequence>
<organism evidence="2 3">
    <name type="scientific">Chengkuizengella axinellae</name>
    <dbReference type="NCBI Taxonomy" id="3064388"/>
    <lineage>
        <taxon>Bacteria</taxon>
        <taxon>Bacillati</taxon>
        <taxon>Bacillota</taxon>
        <taxon>Bacilli</taxon>
        <taxon>Bacillales</taxon>
        <taxon>Paenibacillaceae</taxon>
        <taxon>Chengkuizengella</taxon>
    </lineage>
</organism>
<evidence type="ECO:0000313" key="2">
    <source>
        <dbReference type="EMBL" id="MDP5276025.1"/>
    </source>
</evidence>
<evidence type="ECO:0000313" key="3">
    <source>
        <dbReference type="Proteomes" id="UP001231941"/>
    </source>
</evidence>
<reference evidence="2 3" key="1">
    <citation type="submission" date="2023-08" db="EMBL/GenBank/DDBJ databases">
        <authorList>
            <person name="Park J.-S."/>
        </authorList>
    </citation>
    <scope>NUCLEOTIDE SEQUENCE [LARGE SCALE GENOMIC DNA]</scope>
    <source>
        <strain evidence="2 3">2205SS18-9</strain>
    </source>
</reference>
<gene>
    <name evidence="2" type="ORF">Q5Y73_18150</name>
</gene>
<protein>
    <submittedName>
        <fullName evidence="2">NUDIX hydrolase</fullName>
        <ecNumber evidence="2">3.6.-.-</ecNumber>
    </submittedName>
</protein>
<dbReference type="Gene3D" id="3.90.79.10">
    <property type="entry name" value="Nucleoside Triphosphate Pyrophosphohydrolase"/>
    <property type="match status" value="1"/>
</dbReference>
<accession>A0ABT9J326</accession>
<feature type="domain" description="Nudix hydrolase" evidence="1">
    <location>
        <begin position="92"/>
        <end position="246"/>
    </location>
</feature>
<keyword evidence="2" id="KW-0378">Hydrolase</keyword>
<keyword evidence="3" id="KW-1185">Reference proteome</keyword>
<dbReference type="InterPro" id="IPR000086">
    <property type="entry name" value="NUDIX_hydrolase_dom"/>
</dbReference>
<dbReference type="InterPro" id="IPR015797">
    <property type="entry name" value="NUDIX_hydrolase-like_dom_sf"/>
</dbReference>
<evidence type="ECO:0000259" key="1">
    <source>
        <dbReference type="PROSITE" id="PS51462"/>
    </source>
</evidence>